<evidence type="ECO:0000313" key="2">
    <source>
        <dbReference type="Proteomes" id="UP001549055"/>
    </source>
</evidence>
<dbReference type="Proteomes" id="UP001549055">
    <property type="component" value="Unassembled WGS sequence"/>
</dbReference>
<comment type="caution">
    <text evidence="1">The sequence shown here is derived from an EMBL/GenBank/DDBJ whole genome shotgun (WGS) entry which is preliminary data.</text>
</comment>
<evidence type="ECO:0000313" key="1">
    <source>
        <dbReference type="EMBL" id="MET3643491.1"/>
    </source>
</evidence>
<protein>
    <submittedName>
        <fullName evidence="1">Uncharacterized protein</fullName>
    </submittedName>
</protein>
<proteinExistence type="predicted"/>
<accession>A0ABV2JHV6</accession>
<name>A0ABV2JHV6_9STRE</name>
<gene>
    <name evidence="1" type="ORF">ABID27_000108</name>
</gene>
<dbReference type="EMBL" id="JBEPMK010000001">
    <property type="protein sequence ID" value="MET3643491.1"/>
    <property type="molecule type" value="Genomic_DNA"/>
</dbReference>
<keyword evidence="2" id="KW-1185">Reference proteome</keyword>
<reference evidence="1 2" key="1">
    <citation type="submission" date="2024-06" db="EMBL/GenBank/DDBJ databases">
        <title>Genomic Encyclopedia of Type Strains, Phase IV (KMG-IV): sequencing the most valuable type-strain genomes for metagenomic binning, comparative biology and taxonomic classification.</title>
        <authorList>
            <person name="Goeker M."/>
        </authorList>
    </citation>
    <scope>NUCLEOTIDE SEQUENCE [LARGE SCALE GENOMIC DNA]</scope>
    <source>
        <strain evidence="1 2">DSM 15349</strain>
    </source>
</reference>
<sequence length="36" mass="3818">MNSVLELEALPVEYTRSYGWKLCGSTIVICGVTGAG</sequence>
<organism evidence="1 2">
    <name type="scientific">Streptococcus gallinaceus</name>
    <dbReference type="NCBI Taxonomy" id="165758"/>
    <lineage>
        <taxon>Bacteria</taxon>
        <taxon>Bacillati</taxon>
        <taxon>Bacillota</taxon>
        <taxon>Bacilli</taxon>
        <taxon>Lactobacillales</taxon>
        <taxon>Streptococcaceae</taxon>
        <taxon>Streptococcus</taxon>
    </lineage>
</organism>